<evidence type="ECO:0000259" key="1">
    <source>
        <dbReference type="Pfam" id="PF22016"/>
    </source>
</evidence>
<dbReference type="Proteomes" id="UP000199060">
    <property type="component" value="Unassembled WGS sequence"/>
</dbReference>
<gene>
    <name evidence="2" type="ORF">SAMN04488104_100123</name>
</gene>
<protein>
    <recommendedName>
        <fullName evidence="1">DUF6933 domain-containing protein</fullName>
    </recommendedName>
</protein>
<accession>A0A1G6M5M3</accession>
<dbReference type="Pfam" id="PF22016">
    <property type="entry name" value="DUF6933"/>
    <property type="match status" value="1"/>
</dbReference>
<feature type="domain" description="DUF6933" evidence="1">
    <location>
        <begin position="7"/>
        <end position="134"/>
    </location>
</feature>
<dbReference type="RefSeq" id="WP_087940780.1">
    <property type="nucleotide sequence ID" value="NZ_FNAC01000001.1"/>
</dbReference>
<dbReference type="EMBL" id="FNAC01000001">
    <property type="protein sequence ID" value="SDC50852.1"/>
    <property type="molecule type" value="Genomic_DNA"/>
</dbReference>
<proteinExistence type="predicted"/>
<keyword evidence="3" id="KW-1185">Reference proteome</keyword>
<dbReference type="AlphaFoldDB" id="A0A1G6M5M3"/>
<organism evidence="2 3">
    <name type="scientific">Algoriphagus faecimaris</name>
    <dbReference type="NCBI Taxonomy" id="686796"/>
    <lineage>
        <taxon>Bacteria</taxon>
        <taxon>Pseudomonadati</taxon>
        <taxon>Bacteroidota</taxon>
        <taxon>Cytophagia</taxon>
        <taxon>Cytophagales</taxon>
        <taxon>Cyclobacteriaceae</taxon>
        <taxon>Algoriphagus</taxon>
    </lineage>
</organism>
<evidence type="ECO:0000313" key="2">
    <source>
        <dbReference type="EMBL" id="SDC50852.1"/>
    </source>
</evidence>
<reference evidence="3" key="1">
    <citation type="submission" date="2016-10" db="EMBL/GenBank/DDBJ databases">
        <authorList>
            <person name="Varghese N."/>
            <person name="Submissions S."/>
        </authorList>
    </citation>
    <scope>NUCLEOTIDE SEQUENCE [LARGE SCALE GENOMIC DNA]</scope>
    <source>
        <strain evidence="3">DSM 23095</strain>
    </source>
</reference>
<dbReference type="OrthoDB" id="980020at2"/>
<sequence>MTNTLSLYASKKLSPFLGKPFTQELPTVDPNTIHPLYCWYADVYYYKRKKYLIFCNEISRFTWMMGPFSADKKQGFMENFQGQLRINLKAVIPNTELYFEQLQSLGKISQVHRGAVAHLNQMKIGLDYLKEYLPAMEN</sequence>
<dbReference type="InterPro" id="IPR053864">
    <property type="entry name" value="DUF6933"/>
</dbReference>
<name>A0A1G6M5M3_9BACT</name>
<evidence type="ECO:0000313" key="3">
    <source>
        <dbReference type="Proteomes" id="UP000199060"/>
    </source>
</evidence>